<protein>
    <recommendedName>
        <fullName evidence="3">Ankyrin</fullName>
    </recommendedName>
</protein>
<dbReference type="SUPFAM" id="SSF48403">
    <property type="entry name" value="Ankyrin repeat"/>
    <property type="match status" value="1"/>
</dbReference>
<evidence type="ECO:0008006" key="3">
    <source>
        <dbReference type="Google" id="ProtNLM"/>
    </source>
</evidence>
<organism evidence="1 2">
    <name type="scientific">Massarina eburnea CBS 473.64</name>
    <dbReference type="NCBI Taxonomy" id="1395130"/>
    <lineage>
        <taxon>Eukaryota</taxon>
        <taxon>Fungi</taxon>
        <taxon>Dikarya</taxon>
        <taxon>Ascomycota</taxon>
        <taxon>Pezizomycotina</taxon>
        <taxon>Dothideomycetes</taxon>
        <taxon>Pleosporomycetidae</taxon>
        <taxon>Pleosporales</taxon>
        <taxon>Massarineae</taxon>
        <taxon>Massarinaceae</taxon>
        <taxon>Massarina</taxon>
    </lineage>
</organism>
<dbReference type="Proteomes" id="UP000799753">
    <property type="component" value="Unassembled WGS sequence"/>
</dbReference>
<name>A0A6A6S255_9PLEO</name>
<reference evidence="1" key="1">
    <citation type="journal article" date="2020" name="Stud. Mycol.">
        <title>101 Dothideomycetes genomes: a test case for predicting lifestyles and emergence of pathogens.</title>
        <authorList>
            <person name="Haridas S."/>
            <person name="Albert R."/>
            <person name="Binder M."/>
            <person name="Bloem J."/>
            <person name="Labutti K."/>
            <person name="Salamov A."/>
            <person name="Andreopoulos B."/>
            <person name="Baker S."/>
            <person name="Barry K."/>
            <person name="Bills G."/>
            <person name="Bluhm B."/>
            <person name="Cannon C."/>
            <person name="Castanera R."/>
            <person name="Culley D."/>
            <person name="Daum C."/>
            <person name="Ezra D."/>
            <person name="Gonzalez J."/>
            <person name="Henrissat B."/>
            <person name="Kuo A."/>
            <person name="Liang C."/>
            <person name="Lipzen A."/>
            <person name="Lutzoni F."/>
            <person name="Magnuson J."/>
            <person name="Mondo S."/>
            <person name="Nolan M."/>
            <person name="Ohm R."/>
            <person name="Pangilinan J."/>
            <person name="Park H.-J."/>
            <person name="Ramirez L."/>
            <person name="Alfaro M."/>
            <person name="Sun H."/>
            <person name="Tritt A."/>
            <person name="Yoshinaga Y."/>
            <person name="Zwiers L.-H."/>
            <person name="Turgeon B."/>
            <person name="Goodwin S."/>
            <person name="Spatafora J."/>
            <person name="Crous P."/>
            <person name="Grigoriev I."/>
        </authorList>
    </citation>
    <scope>NUCLEOTIDE SEQUENCE</scope>
    <source>
        <strain evidence="1">CBS 473.64</strain>
    </source>
</reference>
<dbReference type="AlphaFoldDB" id="A0A6A6S255"/>
<evidence type="ECO:0000313" key="1">
    <source>
        <dbReference type="EMBL" id="KAF2641620.1"/>
    </source>
</evidence>
<keyword evidence="2" id="KW-1185">Reference proteome</keyword>
<proteinExistence type="predicted"/>
<dbReference type="InterPro" id="IPR036770">
    <property type="entry name" value="Ankyrin_rpt-contain_sf"/>
</dbReference>
<dbReference type="EMBL" id="MU006783">
    <property type="protein sequence ID" value="KAF2641620.1"/>
    <property type="molecule type" value="Genomic_DNA"/>
</dbReference>
<dbReference type="OrthoDB" id="20872at2759"/>
<sequence>MLATAITHHQAATIIYLGTKFPKTSCFGAPMSAAIDTDNAEVLRAVCSIDPATASTELGDDSTILALGYACSRPNGAELVKVLLEAGADPNEMPPFRLPGCLNVSAAVQNGLPTETFEYFFDAGYRGNDPYVVRLAVEKGRKDVLDVLFKRCVGIPEAQFPDEHELIDLAKEKGHEREIVEVIKRGYEARFPRKKGLFKTLVGKFRS</sequence>
<accession>A0A6A6S255</accession>
<dbReference type="Gene3D" id="1.25.40.20">
    <property type="entry name" value="Ankyrin repeat-containing domain"/>
    <property type="match status" value="1"/>
</dbReference>
<gene>
    <name evidence="1" type="ORF">P280DRAFT_517812</name>
</gene>
<evidence type="ECO:0000313" key="2">
    <source>
        <dbReference type="Proteomes" id="UP000799753"/>
    </source>
</evidence>